<proteinExistence type="inferred from homology"/>
<dbReference type="SUPFAM" id="SSF160246">
    <property type="entry name" value="EspE N-terminal domain-like"/>
    <property type="match status" value="1"/>
</dbReference>
<dbReference type="EMBL" id="JAFEUM010000005">
    <property type="protein sequence ID" value="MBM7037482.1"/>
    <property type="molecule type" value="Genomic_DNA"/>
</dbReference>
<dbReference type="InterPro" id="IPR027417">
    <property type="entry name" value="P-loop_NTPase"/>
</dbReference>
<reference evidence="5 6" key="1">
    <citation type="submission" date="2021-02" db="EMBL/GenBank/DDBJ databases">
        <authorList>
            <person name="Park J.-S."/>
        </authorList>
    </citation>
    <scope>NUCLEOTIDE SEQUENCE [LARGE SCALE GENOMIC DNA]</scope>
    <source>
        <strain evidence="5 6">188UL20-2</strain>
    </source>
</reference>
<dbReference type="Gene3D" id="3.30.450.90">
    <property type="match status" value="1"/>
</dbReference>
<dbReference type="SMART" id="SM00382">
    <property type="entry name" value="AAA"/>
    <property type="match status" value="1"/>
</dbReference>
<evidence type="ECO:0000313" key="5">
    <source>
        <dbReference type="EMBL" id="MBM7037482.1"/>
    </source>
</evidence>
<keyword evidence="6" id="KW-1185">Reference proteome</keyword>
<sequence length="560" mass="62668">MTYSQLPLLLHSEGYLSAEDLQRHERPSSQSTRSPHQRHCDLLKMADISDDNLCHLIADRFSYRTIELDLLDRKQIRQWFELADLCLEHLAIPVLYENGNICIAAVDPTLKEIEQNYQFALQQPVQMGVCTLKSLADSYQAAFDRPLSVSLDSVGSTATKKPITSNAQLANSDDQSPVSQYITHLLFDAHQQGCSDIHFEPYQSRFRIRYRVDGMLREVPNPAQTITARLISRLKIMANLDIAQQRVPQDGRIAIELAEKVNAEYRVSTLPTLWGEKVVLRSTQTQTPLQLTQLGLNVQQVQVLKDALTKPQGMILITGPTGSGKTQTLYAALRFLNQSHRNISTAEDPIEMQLDGVNQLQLHSGVGLDYHHALRAFLRQDPDVIMIGEIRDNDTAMAAIKASQTGHLLLSTLHTNSALETITRLINLGIKPYNLAASLSVIVAQRLLRLLCPECKKPQAMNQQIIEQRNHIDADAMTLYQANPNGCPHCHLGYKGRIAIFEFLLVDASIKRELLSTQHLLPGEAVIEQACISTLMSSGLELVAKGLTSYSELKRIVSEY</sequence>
<comment type="similarity">
    <text evidence="1">Belongs to the GSP E family.</text>
</comment>
<dbReference type="InterPro" id="IPR003593">
    <property type="entry name" value="AAA+_ATPase"/>
</dbReference>
<comment type="caution">
    <text evidence="5">The sequence shown here is derived from an EMBL/GenBank/DDBJ whole genome shotgun (WGS) entry which is preliminary data.</text>
</comment>
<accession>A0ABS2HNL5</accession>
<keyword evidence="3" id="KW-0067">ATP-binding</keyword>
<dbReference type="PANTHER" id="PTHR30258:SF1">
    <property type="entry name" value="PROTEIN TRANSPORT PROTEIN HOFB HOMOLOG"/>
    <property type="match status" value="1"/>
</dbReference>
<dbReference type="Proteomes" id="UP000809621">
    <property type="component" value="Unassembled WGS sequence"/>
</dbReference>
<dbReference type="SUPFAM" id="SSF52540">
    <property type="entry name" value="P-loop containing nucleoside triphosphate hydrolases"/>
    <property type="match status" value="1"/>
</dbReference>
<dbReference type="InterPro" id="IPR037257">
    <property type="entry name" value="T2SS_E_N_sf"/>
</dbReference>
<dbReference type="InterPro" id="IPR007831">
    <property type="entry name" value="T2SS_GspE_N"/>
</dbReference>
<evidence type="ECO:0000313" key="6">
    <source>
        <dbReference type="Proteomes" id="UP000809621"/>
    </source>
</evidence>
<feature type="domain" description="Bacterial type II secretion system protein E" evidence="4">
    <location>
        <begin position="378"/>
        <end position="392"/>
    </location>
</feature>
<protein>
    <submittedName>
        <fullName evidence="5">Flp pilus assembly complex ATPase component TadA</fullName>
    </submittedName>
</protein>
<gene>
    <name evidence="5" type="primary">tadA</name>
    <name evidence="5" type="ORF">JQC93_13790</name>
</gene>
<name>A0ABS2HNL5_9VIBR</name>
<dbReference type="Gene3D" id="3.40.50.300">
    <property type="entry name" value="P-loop containing nucleotide triphosphate hydrolases"/>
    <property type="match status" value="1"/>
</dbReference>
<dbReference type="PANTHER" id="PTHR30258">
    <property type="entry name" value="TYPE II SECRETION SYSTEM PROTEIN GSPE-RELATED"/>
    <property type="match status" value="1"/>
</dbReference>
<evidence type="ECO:0000256" key="1">
    <source>
        <dbReference type="ARBA" id="ARBA00006611"/>
    </source>
</evidence>
<evidence type="ECO:0000256" key="3">
    <source>
        <dbReference type="ARBA" id="ARBA00022840"/>
    </source>
</evidence>
<dbReference type="CDD" id="cd01129">
    <property type="entry name" value="PulE-GspE-like"/>
    <property type="match status" value="1"/>
</dbReference>
<dbReference type="PROSITE" id="PS00662">
    <property type="entry name" value="T2SP_E"/>
    <property type="match status" value="1"/>
</dbReference>
<dbReference type="RefSeq" id="WP_205159003.1">
    <property type="nucleotide sequence ID" value="NZ_JAFEUM010000005.1"/>
</dbReference>
<keyword evidence="2" id="KW-0547">Nucleotide-binding</keyword>
<evidence type="ECO:0000259" key="4">
    <source>
        <dbReference type="PROSITE" id="PS00662"/>
    </source>
</evidence>
<organism evidence="5 6">
    <name type="scientific">Vibrio ulleungensis</name>
    <dbReference type="NCBI Taxonomy" id="2807619"/>
    <lineage>
        <taxon>Bacteria</taxon>
        <taxon>Pseudomonadati</taxon>
        <taxon>Pseudomonadota</taxon>
        <taxon>Gammaproteobacteria</taxon>
        <taxon>Vibrionales</taxon>
        <taxon>Vibrionaceae</taxon>
        <taxon>Vibrio</taxon>
    </lineage>
</organism>
<dbReference type="Pfam" id="PF05157">
    <property type="entry name" value="MshEN"/>
    <property type="match status" value="1"/>
</dbReference>
<dbReference type="InterPro" id="IPR001482">
    <property type="entry name" value="T2SS/T4SS_dom"/>
</dbReference>
<dbReference type="Pfam" id="PF00437">
    <property type="entry name" value="T2SSE"/>
    <property type="match status" value="1"/>
</dbReference>
<evidence type="ECO:0000256" key="2">
    <source>
        <dbReference type="ARBA" id="ARBA00022741"/>
    </source>
</evidence>